<proteinExistence type="predicted"/>
<protein>
    <submittedName>
        <fullName evidence="1">Uncharacterized protein</fullName>
    </submittedName>
</protein>
<gene>
    <name evidence="1" type="ORF">HNP46_000443</name>
</gene>
<evidence type="ECO:0000313" key="1">
    <source>
        <dbReference type="EMBL" id="MBB4861632.1"/>
    </source>
</evidence>
<dbReference type="EMBL" id="JACHLI010000001">
    <property type="protein sequence ID" value="MBB4861632.1"/>
    <property type="molecule type" value="Genomic_DNA"/>
</dbReference>
<sequence length="120" mass="13121">MIIEGWRSFAPVVSRSEQKRLTHLGLQPAVIWSPAVVLDTANEIKHGDWLISSWIRSTKGVMVASSGSGQQAVGLIDTLEAILVVMQPAPKDEAAALPSDQAVEHLGVVERWQNWRTPNS</sequence>
<dbReference type="AlphaFoldDB" id="A0A7W7KEZ8"/>
<name>A0A7W7KEZ8_PSENT</name>
<accession>A0A7W7KEZ8</accession>
<dbReference type="Proteomes" id="UP000566995">
    <property type="component" value="Unassembled WGS sequence"/>
</dbReference>
<reference evidence="1 2" key="1">
    <citation type="submission" date="2020-08" db="EMBL/GenBank/DDBJ databases">
        <title>Functional genomics of gut bacteria from endangered species of beetles.</title>
        <authorList>
            <person name="Carlos-Shanley C."/>
        </authorList>
    </citation>
    <scope>NUCLEOTIDE SEQUENCE [LARGE SCALE GENOMIC DNA]</scope>
    <source>
        <strain evidence="1 2">S00179</strain>
    </source>
</reference>
<evidence type="ECO:0000313" key="2">
    <source>
        <dbReference type="Proteomes" id="UP000566995"/>
    </source>
</evidence>
<organism evidence="1 2">
    <name type="scientific">Pseudomonas nitroreducens</name>
    <dbReference type="NCBI Taxonomy" id="46680"/>
    <lineage>
        <taxon>Bacteria</taxon>
        <taxon>Pseudomonadati</taxon>
        <taxon>Pseudomonadota</taxon>
        <taxon>Gammaproteobacteria</taxon>
        <taxon>Pseudomonadales</taxon>
        <taxon>Pseudomonadaceae</taxon>
        <taxon>Pseudomonas</taxon>
    </lineage>
</organism>
<comment type="caution">
    <text evidence="1">The sequence shown here is derived from an EMBL/GenBank/DDBJ whole genome shotgun (WGS) entry which is preliminary data.</text>
</comment>